<keyword evidence="1" id="KW-0479">Metal-binding</keyword>
<name>A0A953N9U2_9BURK</name>
<evidence type="ECO:0000313" key="5">
    <source>
        <dbReference type="EMBL" id="MBZ1350348.1"/>
    </source>
</evidence>
<evidence type="ECO:0000313" key="6">
    <source>
        <dbReference type="Proteomes" id="UP000739565"/>
    </source>
</evidence>
<protein>
    <submittedName>
        <fullName evidence="5">M20 family metallopeptidase</fullName>
    </submittedName>
</protein>
<dbReference type="InterPro" id="IPR017150">
    <property type="entry name" value="Pept_M20_glutamate_carboxypep"/>
</dbReference>
<dbReference type="Pfam" id="PF07687">
    <property type="entry name" value="M20_dimer"/>
    <property type="match status" value="1"/>
</dbReference>
<dbReference type="Pfam" id="PF01546">
    <property type="entry name" value="Peptidase_M20"/>
    <property type="match status" value="1"/>
</dbReference>
<evidence type="ECO:0000256" key="3">
    <source>
        <dbReference type="PIRSR" id="PIRSR037238-1"/>
    </source>
</evidence>
<keyword evidence="2" id="KW-0378">Hydrolase</keyword>
<feature type="domain" description="Peptidase M20 dimerisation" evidence="4">
    <location>
        <begin position="186"/>
        <end position="279"/>
    </location>
</feature>
<dbReference type="InterPro" id="IPR050072">
    <property type="entry name" value="Peptidase_M20A"/>
</dbReference>
<evidence type="ECO:0000256" key="1">
    <source>
        <dbReference type="ARBA" id="ARBA00022723"/>
    </source>
</evidence>
<sequence length="384" mass="40948">MSTTTLDKPSTDALAQSLALELRTWIECESPSNNPAAVHRMAQIVATKARAAGLTVTLSEIGETKLPMIVASNRAPGDTRRGLLLLAHIDSVHPIGTLKTNPCRIEDDKLYGPGAFDMKGGAFLALTALGEFSTPNSTKLPVDFLLVPDEEVGSHASRAYIEDFAKQARYALVPEPARPNGGRCVTGRKGTGMLKLICTGRPSHAGMAHEKGRSAIREMAHQILALEAMTDYARGITVSVGTISGGTVTNTVPSHCEVMVDFRIPDEAAGEEIVARIQALKPHDPDVTLTIDVELNRPPMVKSPEADKLLQQLKQYATPCGFELDEAPVSGGGSDANFTSAVGCPSIDGLGAEGDGAHTLREHVFVSALPRRLAFWRNTLANIE</sequence>
<dbReference type="SUPFAM" id="SSF53187">
    <property type="entry name" value="Zn-dependent exopeptidases"/>
    <property type="match status" value="1"/>
</dbReference>
<dbReference type="InterPro" id="IPR011650">
    <property type="entry name" value="Peptidase_M20_dimer"/>
</dbReference>
<keyword evidence="6" id="KW-1185">Reference proteome</keyword>
<dbReference type="InterPro" id="IPR036264">
    <property type="entry name" value="Bact_exopeptidase_dim_dom"/>
</dbReference>
<dbReference type="Gene3D" id="3.30.70.360">
    <property type="match status" value="1"/>
</dbReference>
<dbReference type="CDD" id="cd03885">
    <property type="entry name" value="M20_CPDG2"/>
    <property type="match status" value="1"/>
</dbReference>
<reference evidence="5" key="1">
    <citation type="submission" date="2021-07" db="EMBL/GenBank/DDBJ databases">
        <title>New genus and species of the family Alcaligenaceae.</title>
        <authorList>
            <person name="Hahn M.W."/>
        </authorList>
    </citation>
    <scope>NUCLEOTIDE SEQUENCE</scope>
    <source>
        <strain evidence="5">LF4-65</strain>
    </source>
</reference>
<evidence type="ECO:0000259" key="4">
    <source>
        <dbReference type="Pfam" id="PF07687"/>
    </source>
</evidence>
<dbReference type="PANTHER" id="PTHR43808:SF9">
    <property type="entry name" value="BLL0789 PROTEIN"/>
    <property type="match status" value="1"/>
</dbReference>
<dbReference type="InterPro" id="IPR002933">
    <property type="entry name" value="Peptidase_M20"/>
</dbReference>
<dbReference type="PIRSF" id="PIRSF037238">
    <property type="entry name" value="Carboxypeptidase_G2"/>
    <property type="match status" value="1"/>
</dbReference>
<dbReference type="EMBL" id="JAHXRI010000006">
    <property type="protein sequence ID" value="MBZ1350348.1"/>
    <property type="molecule type" value="Genomic_DNA"/>
</dbReference>
<gene>
    <name evidence="5" type="ORF">KZZ10_06780</name>
</gene>
<dbReference type="Gene3D" id="3.40.630.10">
    <property type="entry name" value="Zn peptidases"/>
    <property type="match status" value="1"/>
</dbReference>
<dbReference type="RefSeq" id="WP_375372542.1">
    <property type="nucleotide sequence ID" value="NZ_JAHXRI010000006.1"/>
</dbReference>
<dbReference type="SUPFAM" id="SSF55031">
    <property type="entry name" value="Bacterial exopeptidase dimerisation domain"/>
    <property type="match status" value="1"/>
</dbReference>
<comment type="caution">
    <text evidence="5">The sequence shown here is derived from an EMBL/GenBank/DDBJ whole genome shotgun (WGS) entry which is preliminary data.</text>
</comment>
<proteinExistence type="predicted"/>
<feature type="active site" evidence="3">
    <location>
        <position position="90"/>
    </location>
</feature>
<dbReference type="AlphaFoldDB" id="A0A953N9U2"/>
<feature type="active site" description="Proton acceptor" evidence="3">
    <location>
        <position position="150"/>
    </location>
</feature>
<dbReference type="GO" id="GO:0016787">
    <property type="term" value="F:hydrolase activity"/>
    <property type="evidence" value="ECO:0007669"/>
    <property type="project" value="UniProtKB-KW"/>
</dbReference>
<evidence type="ECO:0000256" key="2">
    <source>
        <dbReference type="ARBA" id="ARBA00022801"/>
    </source>
</evidence>
<dbReference type="Proteomes" id="UP000739565">
    <property type="component" value="Unassembled WGS sequence"/>
</dbReference>
<dbReference type="PANTHER" id="PTHR43808">
    <property type="entry name" value="ACETYLORNITHINE DEACETYLASE"/>
    <property type="match status" value="1"/>
</dbReference>
<accession>A0A953N9U2</accession>
<dbReference type="GO" id="GO:0046872">
    <property type="term" value="F:metal ion binding"/>
    <property type="evidence" value="ECO:0007669"/>
    <property type="project" value="UniProtKB-KW"/>
</dbReference>
<organism evidence="5 6">
    <name type="scientific">Zwartia hollandica</name>
    <dbReference type="NCBI Taxonomy" id="324606"/>
    <lineage>
        <taxon>Bacteria</taxon>
        <taxon>Pseudomonadati</taxon>
        <taxon>Pseudomonadota</taxon>
        <taxon>Betaproteobacteria</taxon>
        <taxon>Burkholderiales</taxon>
        <taxon>Alcaligenaceae</taxon>
        <taxon>Zwartia</taxon>
    </lineage>
</organism>